<name>A0ACB5R7A2_9CLOT</name>
<accession>A0ACB5R7A2</accession>
<proteinExistence type="predicted"/>
<gene>
    <name evidence="1" type="ORF">rsdtw13_03250</name>
</gene>
<organism evidence="1 2">
    <name type="scientific">Inconstantimicrobium mannanitabidum</name>
    <dbReference type="NCBI Taxonomy" id="1604901"/>
    <lineage>
        <taxon>Bacteria</taxon>
        <taxon>Bacillati</taxon>
        <taxon>Bacillota</taxon>
        <taxon>Clostridia</taxon>
        <taxon>Eubacteriales</taxon>
        <taxon>Clostridiaceae</taxon>
        <taxon>Inconstantimicrobium</taxon>
    </lineage>
</organism>
<evidence type="ECO:0000313" key="2">
    <source>
        <dbReference type="Proteomes" id="UP001058074"/>
    </source>
</evidence>
<sequence length="233" mass="26825">MRINKLLSNLGFCSRRDTNRLIEENRITVNGKLCVPGQWVEKEDTILIDGKPISEREKIYIALNKPIGVTCTAASEVKNNIIEYLNYPEYIFPVGRLDKDSQGLILMTNDGELANKILESENEHEKEYIVTLNRPYDDEFIKRMSDGVEIDGVKTRACKLKRINEDTFNIILTQGLNKQIRKMSKACGYTVVRLERIRILNIKLDGINYGGWRKLSSEEVSELIQMCKNTSYK</sequence>
<evidence type="ECO:0000313" key="1">
    <source>
        <dbReference type="EMBL" id="GKX65067.1"/>
    </source>
</evidence>
<dbReference type="Proteomes" id="UP001058074">
    <property type="component" value="Unassembled WGS sequence"/>
</dbReference>
<comment type="caution">
    <text evidence="1">The sequence shown here is derived from an EMBL/GenBank/DDBJ whole genome shotgun (WGS) entry which is preliminary data.</text>
</comment>
<keyword evidence="2" id="KW-1185">Reference proteome</keyword>
<dbReference type="EMBL" id="BROD01000001">
    <property type="protein sequence ID" value="GKX65067.1"/>
    <property type="molecule type" value="Genomic_DNA"/>
</dbReference>
<reference evidence="1" key="1">
    <citation type="journal article" date="2025" name="Int. J. Syst. Evol. Microbiol.">
        <title>Inconstantimicrobium mannanitabidum sp. nov., a novel member of the family Clostridiaceae isolated from anoxic soil under the treatment of reductive soil disinfestation.</title>
        <authorList>
            <person name="Ueki A."/>
            <person name="Tonouchi A."/>
            <person name="Honma S."/>
            <person name="Kaku N."/>
            <person name="Ueki K."/>
        </authorList>
    </citation>
    <scope>NUCLEOTIDE SEQUENCE</scope>
    <source>
        <strain evidence="1">TW13</strain>
    </source>
</reference>
<protein>
    <submittedName>
        <fullName evidence="1">Pseudouridine synthase</fullName>
    </submittedName>
</protein>